<feature type="region of interest" description="Disordered" evidence="1">
    <location>
        <begin position="1"/>
        <end position="20"/>
    </location>
</feature>
<proteinExistence type="predicted"/>
<organism evidence="2 3">
    <name type="scientific">Pseudanabaena cinerea FACHB-1277</name>
    <dbReference type="NCBI Taxonomy" id="2949581"/>
    <lineage>
        <taxon>Bacteria</taxon>
        <taxon>Bacillati</taxon>
        <taxon>Cyanobacteriota</taxon>
        <taxon>Cyanophyceae</taxon>
        <taxon>Pseudanabaenales</taxon>
        <taxon>Pseudanabaenaceae</taxon>
        <taxon>Pseudanabaena</taxon>
        <taxon>Pseudanabaena cinerea</taxon>
    </lineage>
</organism>
<dbReference type="AlphaFoldDB" id="A0A926UX91"/>
<evidence type="ECO:0000256" key="1">
    <source>
        <dbReference type="SAM" id="MobiDB-lite"/>
    </source>
</evidence>
<dbReference type="Proteomes" id="UP000631421">
    <property type="component" value="Unassembled WGS sequence"/>
</dbReference>
<evidence type="ECO:0000313" key="2">
    <source>
        <dbReference type="EMBL" id="MBD2152528.1"/>
    </source>
</evidence>
<dbReference type="RefSeq" id="WP_190352995.1">
    <property type="nucleotide sequence ID" value="NZ_JACJPY010000114.1"/>
</dbReference>
<gene>
    <name evidence="2" type="ORF">H6F44_20750</name>
</gene>
<dbReference type="EMBL" id="JACJPY010000114">
    <property type="protein sequence ID" value="MBD2152528.1"/>
    <property type="molecule type" value="Genomic_DNA"/>
</dbReference>
<protein>
    <submittedName>
        <fullName evidence="2">Uncharacterized protein</fullName>
    </submittedName>
</protein>
<keyword evidence="3" id="KW-1185">Reference proteome</keyword>
<accession>A0A926UX91</accession>
<comment type="caution">
    <text evidence="2">The sequence shown here is derived from an EMBL/GenBank/DDBJ whole genome shotgun (WGS) entry which is preliminary data.</text>
</comment>
<evidence type="ECO:0000313" key="3">
    <source>
        <dbReference type="Proteomes" id="UP000631421"/>
    </source>
</evidence>
<sequence>MTILADFPPPPPSNEDNENNYDDLIVSIEASFGKLSLLIAVCDDVNFRNQIIDRYETELKPEIRPYRVTLDRKEPSLRAAIAQLIQSDDYLQKNSKAIITVTGTEELYFLRLGEERSEQEIFFGYLQWTREALREFHYPIILWVNTAY</sequence>
<reference evidence="2 3" key="1">
    <citation type="journal article" date="2015" name="ISME J.">
        <title>Draft Genome Sequence of Streptomyces incarnatus NRRL8089, which Produces the Nucleoside Antibiotic Sinefungin.</title>
        <authorList>
            <person name="Oshima K."/>
            <person name="Hattori M."/>
            <person name="Shimizu H."/>
            <person name="Fukuda K."/>
            <person name="Nemoto M."/>
            <person name="Inagaki K."/>
            <person name="Tamura T."/>
        </authorList>
    </citation>
    <scope>NUCLEOTIDE SEQUENCE [LARGE SCALE GENOMIC DNA]</scope>
    <source>
        <strain evidence="2 3">FACHB-1277</strain>
    </source>
</reference>
<name>A0A926UX91_9CYAN</name>